<proteinExistence type="predicted"/>
<sequence length="597" mass="65064">MKPNLRLRHEREMRGWSQARVAEAIGSSEKNVSRWERGVSSPQPYYREKLCQLFGKSARELGFVEDEFEVGAPSAAGAAAGERGRQERVIDPTIPPLPNEGRGLVGRGALLAELVGQLCAGRSLALCGLPGVGKTALAVTLVHDARVLERFEAGVLWAGLGPRPTVVEHLRRWEQLLGVPAAAASSAELSLEARARVLRAAIGQRRFVLVIDDVWELEAALAFKVGGPQSVLIATTRFPRLALAIAGEGARTIHELESADGLALLAQWAPEAVAHDRRAALTLVEEVGGLPLALTLLGKYLQAQAHSGQPRRLQAALARLRSSHQRLHVSEMRGPLEQPPHLAWGTPLSLQSAIAVSDQQLDEQAREVLRALSVFPPKPNSFSEEAALAVAQAPPEALDALIDAGLLESSGSGRYLLHQTIADYASAHLRDPQAGERLVAYVTDLLERHGDDDAALELESRNIVAGLQYAFENGRHARFIRGVLAFAPFLRRRGFYDLARLYLQRAYQIAIWSSDMLTQVRLLLGLGEVALRQGDLKAAGGYLREGLTLAREGGLRREQRRLLRLLRYLAWRQEDAERAAAYGRELAALTAEGADGD</sequence>
<dbReference type="Pfam" id="PF00931">
    <property type="entry name" value="NB-ARC"/>
    <property type="match status" value="1"/>
</dbReference>
<dbReference type="Pfam" id="PF01381">
    <property type="entry name" value="HTH_3"/>
    <property type="match status" value="1"/>
</dbReference>
<dbReference type="SUPFAM" id="SSF52540">
    <property type="entry name" value="P-loop containing nucleoside triphosphate hydrolases"/>
    <property type="match status" value="1"/>
</dbReference>
<dbReference type="EMBL" id="AP019377">
    <property type="protein sequence ID" value="BBH92347.1"/>
    <property type="molecule type" value="Genomic_DNA"/>
</dbReference>
<dbReference type="PRINTS" id="PR00364">
    <property type="entry name" value="DISEASERSIST"/>
</dbReference>
<evidence type="ECO:0000313" key="3">
    <source>
        <dbReference type="EMBL" id="BBH92347.1"/>
    </source>
</evidence>
<name>A0A455SVF2_9CHLR</name>
<reference evidence="3" key="1">
    <citation type="submission" date="2018-12" db="EMBL/GenBank/DDBJ databases">
        <title>Novel natural products biosynthetic potential of the class Ktedonobacteria.</title>
        <authorList>
            <person name="Zheng Y."/>
            <person name="Saitou A."/>
            <person name="Wang C.M."/>
            <person name="Toyoda A."/>
            <person name="Minakuchi Y."/>
            <person name="Sekiguchi Y."/>
            <person name="Ueda K."/>
            <person name="Takano H."/>
            <person name="Sakai Y."/>
            <person name="Yokota A."/>
            <person name="Yabe S."/>
        </authorList>
    </citation>
    <scope>NUCLEOTIDE SEQUENCE</scope>
    <source>
        <strain evidence="3">A3-2</strain>
    </source>
</reference>
<gene>
    <name evidence="3" type="ORF">KTA_05460</name>
</gene>
<dbReference type="GO" id="GO:0043531">
    <property type="term" value="F:ADP binding"/>
    <property type="evidence" value="ECO:0007669"/>
    <property type="project" value="InterPro"/>
</dbReference>
<dbReference type="InterPro" id="IPR003593">
    <property type="entry name" value="AAA+_ATPase"/>
</dbReference>
<organism evidence="3">
    <name type="scientific">Thermogemmatispora argillosa</name>
    <dbReference type="NCBI Taxonomy" id="2045280"/>
    <lineage>
        <taxon>Bacteria</taxon>
        <taxon>Bacillati</taxon>
        <taxon>Chloroflexota</taxon>
        <taxon>Ktedonobacteria</taxon>
        <taxon>Thermogemmatisporales</taxon>
        <taxon>Thermogemmatisporaceae</taxon>
        <taxon>Thermogemmatispora</taxon>
    </lineage>
</organism>
<dbReference type="PANTHER" id="PTHR47691">
    <property type="entry name" value="REGULATOR-RELATED"/>
    <property type="match status" value="1"/>
</dbReference>
<dbReference type="InterPro" id="IPR042197">
    <property type="entry name" value="Apaf_helical"/>
</dbReference>
<dbReference type="PANTHER" id="PTHR47691:SF3">
    <property type="entry name" value="HTH-TYPE TRANSCRIPTIONAL REGULATOR RV0890C-RELATED"/>
    <property type="match status" value="1"/>
</dbReference>
<dbReference type="AlphaFoldDB" id="A0A455SVF2"/>
<dbReference type="Gene3D" id="1.10.8.430">
    <property type="entry name" value="Helical domain of apoptotic protease-activating factors"/>
    <property type="match status" value="1"/>
</dbReference>
<dbReference type="Gene3D" id="3.40.50.300">
    <property type="entry name" value="P-loop containing nucleotide triphosphate hydrolases"/>
    <property type="match status" value="1"/>
</dbReference>
<accession>A0A455SVF2</accession>
<dbReference type="InterPro" id="IPR011990">
    <property type="entry name" value="TPR-like_helical_dom_sf"/>
</dbReference>
<dbReference type="Gene3D" id="1.25.40.10">
    <property type="entry name" value="Tetratricopeptide repeat domain"/>
    <property type="match status" value="1"/>
</dbReference>
<protein>
    <recommendedName>
        <fullName evidence="2">HTH cro/C1-type domain-containing protein</fullName>
    </recommendedName>
</protein>
<dbReference type="InterPro" id="IPR002182">
    <property type="entry name" value="NB-ARC"/>
</dbReference>
<dbReference type="PROSITE" id="PS50943">
    <property type="entry name" value="HTH_CROC1"/>
    <property type="match status" value="1"/>
</dbReference>
<dbReference type="SUPFAM" id="SSF47413">
    <property type="entry name" value="lambda repressor-like DNA-binding domains"/>
    <property type="match status" value="1"/>
</dbReference>
<evidence type="ECO:0000256" key="1">
    <source>
        <dbReference type="SAM" id="MobiDB-lite"/>
    </source>
</evidence>
<evidence type="ECO:0000259" key="2">
    <source>
        <dbReference type="PROSITE" id="PS50943"/>
    </source>
</evidence>
<dbReference type="CDD" id="cd00093">
    <property type="entry name" value="HTH_XRE"/>
    <property type="match status" value="1"/>
</dbReference>
<dbReference type="InterPro" id="IPR001387">
    <property type="entry name" value="Cro/C1-type_HTH"/>
</dbReference>
<feature type="domain" description="HTH cro/C1-type" evidence="2">
    <location>
        <begin position="7"/>
        <end position="61"/>
    </location>
</feature>
<dbReference type="SUPFAM" id="SSF48452">
    <property type="entry name" value="TPR-like"/>
    <property type="match status" value="1"/>
</dbReference>
<dbReference type="InterPro" id="IPR010982">
    <property type="entry name" value="Lambda_DNA-bd_dom_sf"/>
</dbReference>
<dbReference type="InterPro" id="IPR027417">
    <property type="entry name" value="P-loop_NTPase"/>
</dbReference>
<dbReference type="Gene3D" id="1.10.260.40">
    <property type="entry name" value="lambda repressor-like DNA-binding domains"/>
    <property type="match status" value="1"/>
</dbReference>
<dbReference type="SMART" id="SM00530">
    <property type="entry name" value="HTH_XRE"/>
    <property type="match status" value="1"/>
</dbReference>
<feature type="region of interest" description="Disordered" evidence="1">
    <location>
        <begin position="75"/>
        <end position="95"/>
    </location>
</feature>
<dbReference type="GO" id="GO:0003677">
    <property type="term" value="F:DNA binding"/>
    <property type="evidence" value="ECO:0007669"/>
    <property type="project" value="InterPro"/>
</dbReference>
<dbReference type="SMART" id="SM00382">
    <property type="entry name" value="AAA"/>
    <property type="match status" value="1"/>
</dbReference>